<protein>
    <submittedName>
        <fullName evidence="1">Uncharacterized protein</fullName>
    </submittedName>
</protein>
<dbReference type="AlphaFoldDB" id="A0A9X7EAW1"/>
<organism evidence="1 2">
    <name type="scientific">Bacillus cereus</name>
    <dbReference type="NCBI Taxonomy" id="1396"/>
    <lineage>
        <taxon>Bacteria</taxon>
        <taxon>Bacillati</taxon>
        <taxon>Bacillota</taxon>
        <taxon>Bacilli</taxon>
        <taxon>Bacillales</taxon>
        <taxon>Bacillaceae</taxon>
        <taxon>Bacillus</taxon>
        <taxon>Bacillus cereus group</taxon>
    </lineage>
</organism>
<proteinExistence type="predicted"/>
<sequence>MVFFVYNALLHLKCNAKASVKGHSQAFVELLRKGESPNDKKAAEFYTKSRLFFCLFNIIKIQILNNIRYLCSKHLGD</sequence>
<evidence type="ECO:0000313" key="2">
    <source>
        <dbReference type="Proteomes" id="UP000225135"/>
    </source>
</evidence>
<reference evidence="1 2" key="1">
    <citation type="submission" date="2017-09" db="EMBL/GenBank/DDBJ databases">
        <title>Large-scale bioinformatics analysis of Bacillus genomes uncovers conserved roles of natural products in bacterial physiology.</title>
        <authorList>
            <consortium name="Agbiome Team Llc"/>
            <person name="Bleich R.M."/>
            <person name="Grubbs K.J."/>
            <person name="Santa Maria K.C."/>
            <person name="Allen S.E."/>
            <person name="Farag S."/>
            <person name="Shank E.A."/>
            <person name="Bowers A."/>
        </authorList>
    </citation>
    <scope>NUCLEOTIDE SEQUENCE [LARGE SCALE GENOMIC DNA]</scope>
    <source>
        <strain evidence="1 2">AFS029792</strain>
    </source>
</reference>
<dbReference type="Proteomes" id="UP000225135">
    <property type="component" value="Unassembled WGS sequence"/>
</dbReference>
<evidence type="ECO:0000313" key="1">
    <source>
        <dbReference type="EMBL" id="PHG84245.1"/>
    </source>
</evidence>
<comment type="caution">
    <text evidence="1">The sequence shown here is derived from an EMBL/GenBank/DDBJ whole genome shotgun (WGS) entry which is preliminary data.</text>
</comment>
<name>A0A9X7EAW1_BACCE</name>
<accession>A0A9X7EAW1</accession>
<gene>
    <name evidence="1" type="ORF">COI69_02420</name>
</gene>
<dbReference type="EMBL" id="NUUR01000004">
    <property type="protein sequence ID" value="PHG84245.1"/>
    <property type="molecule type" value="Genomic_DNA"/>
</dbReference>